<dbReference type="STRING" id="1037410.MCSF7_02856"/>
<comment type="caution">
    <text evidence="2">The sequence shown here is derived from an EMBL/GenBank/DDBJ whole genome shotgun (WGS) entry which is preliminary data.</text>
</comment>
<dbReference type="EMBL" id="AFXA01000004">
    <property type="protein sequence ID" value="EGV00532.1"/>
    <property type="molecule type" value="Genomic_DNA"/>
</dbReference>
<keyword evidence="1" id="KW-0812">Transmembrane</keyword>
<dbReference type="eggNOG" id="COG0679">
    <property type="taxonomic scope" value="Bacteria"/>
</dbReference>
<feature type="transmembrane region" description="Helical" evidence="1">
    <location>
        <begin position="275"/>
        <end position="295"/>
    </location>
</feature>
<sequence>MQFVQLISNQGMWGAVLATMTFVLLGFFATKMKIFSKEINAKIAKFTITLLLPFLTLWAFMANTSKADAVNIGIVLGLSIGFYVLFAIITTLVVKYYPRLIPKIITKKAEKLYAQTEENAGISLLKYKEAYIRDYQAKLATSFLMLSYGSLQFFAVPLVQGMQGVIFNAFANALLQVWNIPFMIGAFSYVLVVYSGQKITKDKIKPLVKQVMSPTMILLFLSLFIWALQWIPGLDKWWLVTPTKPYSQVVAAGTKGASQFWGGLLGQLPAIGKPIITAVSVVSPFAWIIIGGSLATASLKSAAKDLSVWVWTINKLVVLPLIVFLVTLGLVAAGAFQGQGATKAAALLNANSAPVLIVLLSATPPATVCVIYSVAYNHKWTVFTSQVSALSTIGALIAMPIWVLISKLSFDAINTAITVKA</sequence>
<feature type="transmembrane region" description="Helical" evidence="1">
    <location>
        <begin position="135"/>
        <end position="155"/>
    </location>
</feature>
<feature type="transmembrane region" description="Helical" evidence="1">
    <location>
        <begin position="387"/>
        <end position="405"/>
    </location>
</feature>
<name>F9UJB3_9BACT</name>
<evidence type="ECO:0000256" key="1">
    <source>
        <dbReference type="SAM" id="Phobius"/>
    </source>
</evidence>
<evidence type="ECO:0000313" key="3">
    <source>
        <dbReference type="Proteomes" id="UP000004978"/>
    </source>
</evidence>
<feature type="transmembrane region" description="Helical" evidence="1">
    <location>
        <begin position="42"/>
        <end position="60"/>
    </location>
</feature>
<organism evidence="2 3">
    <name type="scientific">Mycoplasmopsis columbina SF7</name>
    <dbReference type="NCBI Taxonomy" id="1037410"/>
    <lineage>
        <taxon>Bacteria</taxon>
        <taxon>Bacillati</taxon>
        <taxon>Mycoplasmatota</taxon>
        <taxon>Mycoplasmoidales</taxon>
        <taxon>Metamycoplasmataceae</taxon>
        <taxon>Mycoplasmopsis</taxon>
    </lineage>
</organism>
<feature type="transmembrane region" description="Helical" evidence="1">
    <location>
        <begin position="12"/>
        <end position="30"/>
    </location>
</feature>
<keyword evidence="3" id="KW-1185">Reference proteome</keyword>
<proteinExistence type="predicted"/>
<gene>
    <name evidence="2" type="ORF">MCSF7_02856</name>
</gene>
<dbReference type="AlphaFoldDB" id="F9UJB3"/>
<protein>
    <submittedName>
        <fullName evidence="2">Malate permease</fullName>
    </submittedName>
</protein>
<evidence type="ECO:0000313" key="2">
    <source>
        <dbReference type="EMBL" id="EGV00532.1"/>
    </source>
</evidence>
<accession>F9UJB3</accession>
<dbReference type="Proteomes" id="UP000004978">
    <property type="component" value="Unassembled WGS sequence"/>
</dbReference>
<reference evidence="2 3" key="1">
    <citation type="journal article" date="2013" name="Genome Announc.">
        <title>Genome Sequence of Mycoplasma columbinum Strain SF7.</title>
        <authorList>
            <person name="Guo Z."/>
            <person name="Xu X."/>
            <person name="Zheng Q."/>
            <person name="Li T."/>
            <person name="Kuang S."/>
            <person name="Zhang Z."/>
            <person name="Chen Y."/>
            <person name="Lu X."/>
            <person name="Zhou R."/>
            <person name="Bi D."/>
            <person name="Jin H."/>
        </authorList>
    </citation>
    <scope>NUCLEOTIDE SEQUENCE [LARGE SCALE GENOMIC DNA]</scope>
    <source>
        <strain evidence="2 3">SF7</strain>
    </source>
</reference>
<keyword evidence="1" id="KW-0472">Membrane</keyword>
<feature type="transmembrane region" description="Helical" evidence="1">
    <location>
        <begin position="316"/>
        <end position="336"/>
    </location>
</feature>
<feature type="transmembrane region" description="Helical" evidence="1">
    <location>
        <begin position="356"/>
        <end position="375"/>
    </location>
</feature>
<keyword evidence="1" id="KW-1133">Transmembrane helix</keyword>
<feature type="transmembrane region" description="Helical" evidence="1">
    <location>
        <begin position="72"/>
        <end position="94"/>
    </location>
</feature>
<feature type="transmembrane region" description="Helical" evidence="1">
    <location>
        <begin position="215"/>
        <end position="232"/>
    </location>
</feature>
<dbReference type="RefSeq" id="WP_006608379.1">
    <property type="nucleotide sequence ID" value="NZ_AFXA01000004.1"/>
</dbReference>
<feature type="transmembrane region" description="Helical" evidence="1">
    <location>
        <begin position="175"/>
        <end position="194"/>
    </location>
</feature>